<dbReference type="InterPro" id="IPR019494">
    <property type="entry name" value="FIST_C"/>
</dbReference>
<dbReference type="SMART" id="SM01204">
    <property type="entry name" value="FIST_C"/>
    <property type="match status" value="1"/>
</dbReference>
<proteinExistence type="predicted"/>
<evidence type="ECO:0000259" key="1">
    <source>
        <dbReference type="SMART" id="SM01204"/>
    </source>
</evidence>
<reference evidence="2 3" key="1">
    <citation type="journal article" date="2014" name="Genome Announc.">
        <title>Draft Genome Sequences of Marine Flavobacterium Algibacter lectus Strains SS8 and NR4.</title>
        <authorList>
            <person name="Takatani N."/>
            <person name="Nakanishi M."/>
            <person name="Meirelles P."/>
            <person name="Mino S."/>
            <person name="Suda W."/>
            <person name="Oshima K."/>
            <person name="Hattori M."/>
            <person name="Ohkuma M."/>
            <person name="Hosokawa M."/>
            <person name="Miyashita K."/>
            <person name="Thompson F.L."/>
            <person name="Niwa A."/>
            <person name="Sawabe T."/>
            <person name="Sawabe T."/>
        </authorList>
    </citation>
    <scope>NUCLEOTIDE SEQUENCE [LARGE SCALE GENOMIC DNA]</scope>
    <source>
        <strain evidence="3">JCM19274</strain>
    </source>
</reference>
<gene>
    <name evidence="2" type="ORF">JCM19274_5103</name>
</gene>
<comment type="caution">
    <text evidence="2">The sequence shown here is derived from an EMBL/GenBank/DDBJ whole genome shotgun (WGS) entry which is preliminary data.</text>
</comment>
<evidence type="ECO:0000313" key="3">
    <source>
        <dbReference type="Proteomes" id="UP000029643"/>
    </source>
</evidence>
<dbReference type="Pfam" id="PF10442">
    <property type="entry name" value="FIST_C"/>
    <property type="match status" value="1"/>
</dbReference>
<protein>
    <recommendedName>
        <fullName evidence="1">FIST C-domain domain-containing protein</fullName>
    </recommendedName>
</protein>
<sequence length="151" mass="16742">MGEKAKDLPGAALLYPFNVKSEDEKQSIVRSILNIDEEKHAVILAGDIEENAKVQLMMTNVDNIANASERAARQALEYRKNKPQLAILVSCIGRKLVLDQRVEEEIEEVIEVIGSDAVISGFYSYGEIAPFHGEVACQLHNQTMTITLISE</sequence>
<dbReference type="Proteomes" id="UP000029643">
    <property type="component" value="Unassembled WGS sequence"/>
</dbReference>
<name>A0A090WJY4_9FLAO</name>
<dbReference type="PANTHER" id="PTHR40252:SF2">
    <property type="entry name" value="BLR0328 PROTEIN"/>
    <property type="match status" value="1"/>
</dbReference>
<dbReference type="AlphaFoldDB" id="A0A090WJY4"/>
<dbReference type="PANTHER" id="PTHR40252">
    <property type="entry name" value="BLR0328 PROTEIN"/>
    <property type="match status" value="1"/>
</dbReference>
<accession>A0A090WJY4</accession>
<organism evidence="2 3">
    <name type="scientific">Algibacter lectus</name>
    <dbReference type="NCBI Taxonomy" id="221126"/>
    <lineage>
        <taxon>Bacteria</taxon>
        <taxon>Pseudomonadati</taxon>
        <taxon>Bacteroidota</taxon>
        <taxon>Flavobacteriia</taxon>
        <taxon>Flavobacteriales</taxon>
        <taxon>Flavobacteriaceae</taxon>
        <taxon>Algibacter</taxon>
    </lineage>
</organism>
<feature type="domain" description="FIST C-domain" evidence="1">
    <location>
        <begin position="2"/>
        <end position="131"/>
    </location>
</feature>
<dbReference type="EMBL" id="BBNU01000001">
    <property type="protein sequence ID" value="GAL77390.1"/>
    <property type="molecule type" value="Genomic_DNA"/>
</dbReference>
<evidence type="ECO:0000313" key="2">
    <source>
        <dbReference type="EMBL" id="GAL77390.1"/>
    </source>
</evidence>